<gene>
    <name evidence="1" type="ORF">AAGW17_01795</name>
</gene>
<proteinExistence type="predicted"/>
<name>A0AAU7BZ89_9RICK</name>
<sequence>MLNIDQSNIQITKANELISLEVDDKYIISNLKDITFYNVWVF</sequence>
<evidence type="ECO:0000313" key="1">
    <source>
        <dbReference type="EMBL" id="XBG66605.1"/>
    </source>
</evidence>
<dbReference type="RefSeq" id="WP_347939225.1">
    <property type="nucleotide sequence ID" value="NZ_CP157197.1"/>
</dbReference>
<dbReference type="AlphaFoldDB" id="A0AAU7BZ89"/>
<accession>A0AAU7BZ89</accession>
<dbReference type="KEGG" id="rof:AAGW17_01795"/>
<dbReference type="EMBL" id="CP157197">
    <property type="protein sequence ID" value="XBG66605.1"/>
    <property type="molecule type" value="Genomic_DNA"/>
</dbReference>
<protein>
    <submittedName>
        <fullName evidence="1">Uncharacterized protein</fullName>
    </submittedName>
</protein>
<organism evidence="1">
    <name type="scientific">Rickettsia oklahomensis</name>
    <dbReference type="NCBI Taxonomy" id="3141789"/>
    <lineage>
        <taxon>Bacteria</taxon>
        <taxon>Pseudomonadati</taxon>
        <taxon>Pseudomonadota</taxon>
        <taxon>Alphaproteobacteria</taxon>
        <taxon>Rickettsiales</taxon>
        <taxon>Rickettsiaceae</taxon>
        <taxon>Rickettsieae</taxon>
        <taxon>Rickettsia</taxon>
        <taxon>belli group</taxon>
    </lineage>
</organism>
<reference evidence="1" key="1">
    <citation type="submission" date="2024-05" db="EMBL/GenBank/DDBJ databases">
        <title>Characterization of a novel Rickettsia species. (Rickettsia oklahomia sp. nov.) from Amblyomma americanum ticks.</title>
        <authorList>
            <person name="Korla P.K."/>
            <person name="Karounos M."/>
            <person name="Wilson J.M."/>
            <person name="Little S.E."/>
            <person name="Qurollo B.A."/>
        </authorList>
    </citation>
    <scope>NUCLEOTIDE SEQUENCE</scope>
    <source>
        <strain evidence="1">Oklahoma-10</strain>
    </source>
</reference>